<evidence type="ECO:0000313" key="3">
    <source>
        <dbReference type="Proteomes" id="UP001239213"/>
    </source>
</evidence>
<accession>A0AAI9V005</accession>
<protein>
    <submittedName>
        <fullName evidence="2">Uncharacterized protein</fullName>
    </submittedName>
</protein>
<sequence>MLLLTEIPRDQSPGVWADKTDKKLVKPTRDRGPVLVKPSSIPRQERPEDAVTTVTSLLATGFLATGFMSSMIDFGVSDWGFERLPASGL</sequence>
<evidence type="ECO:0000256" key="1">
    <source>
        <dbReference type="SAM" id="MobiDB-lite"/>
    </source>
</evidence>
<feature type="region of interest" description="Disordered" evidence="1">
    <location>
        <begin position="29"/>
        <end position="48"/>
    </location>
</feature>
<dbReference type="AlphaFoldDB" id="A0AAI9V005"/>
<organism evidence="2 3">
    <name type="scientific">Colletotrichum cuscutae</name>
    <dbReference type="NCBI Taxonomy" id="1209917"/>
    <lineage>
        <taxon>Eukaryota</taxon>
        <taxon>Fungi</taxon>
        <taxon>Dikarya</taxon>
        <taxon>Ascomycota</taxon>
        <taxon>Pezizomycotina</taxon>
        <taxon>Sordariomycetes</taxon>
        <taxon>Hypocreomycetidae</taxon>
        <taxon>Glomerellales</taxon>
        <taxon>Glomerellaceae</taxon>
        <taxon>Colletotrichum</taxon>
        <taxon>Colletotrichum acutatum species complex</taxon>
    </lineage>
</organism>
<name>A0AAI9V005_9PEZI</name>
<reference evidence="2" key="1">
    <citation type="submission" date="2016-11" db="EMBL/GenBank/DDBJ databases">
        <title>The genome sequence of Colletotrichum cuscutae.</title>
        <authorList>
            <person name="Baroncelli R."/>
        </authorList>
    </citation>
    <scope>NUCLEOTIDE SEQUENCE</scope>
    <source>
        <strain evidence="2">IMI 304802</strain>
    </source>
</reference>
<keyword evidence="3" id="KW-1185">Reference proteome</keyword>
<dbReference type="EMBL" id="MPDP01000257">
    <property type="protein sequence ID" value="KAK1467670.1"/>
    <property type="molecule type" value="Genomic_DNA"/>
</dbReference>
<gene>
    <name evidence="2" type="ORF">CCUS01_07201</name>
</gene>
<comment type="caution">
    <text evidence="2">The sequence shown here is derived from an EMBL/GenBank/DDBJ whole genome shotgun (WGS) entry which is preliminary data.</text>
</comment>
<proteinExistence type="predicted"/>
<evidence type="ECO:0000313" key="2">
    <source>
        <dbReference type="EMBL" id="KAK1467670.1"/>
    </source>
</evidence>
<dbReference type="Proteomes" id="UP001239213">
    <property type="component" value="Unassembled WGS sequence"/>
</dbReference>